<accession>A0A433NM13</accession>
<protein>
    <recommendedName>
        <fullName evidence="1">ABM domain-containing protein</fullName>
    </recommendedName>
</protein>
<dbReference type="InterPro" id="IPR011008">
    <property type="entry name" value="Dimeric_a/b-barrel"/>
</dbReference>
<dbReference type="EMBL" id="RSCJ01000005">
    <property type="protein sequence ID" value="RUR84118.1"/>
    <property type="molecule type" value="Genomic_DNA"/>
</dbReference>
<sequence>MTTNTDLQHCIELLKIKVPPAQREEYIHKDAEIWTAALANYPGFLGKQVWLNPNDPTEVILVIHWETREQWKAILQAELDAIEQKFNQELGFNSQIVEVCEYKVQSFL</sequence>
<dbReference type="SUPFAM" id="SSF54909">
    <property type="entry name" value="Dimeric alpha+beta barrel"/>
    <property type="match status" value="1"/>
</dbReference>
<dbReference type="InterPro" id="IPR007138">
    <property type="entry name" value="ABM_dom"/>
</dbReference>
<dbReference type="STRING" id="211165.GCA_000317285_00973"/>
<feature type="domain" description="ABM" evidence="1">
    <location>
        <begin position="10"/>
        <end position="102"/>
    </location>
</feature>
<dbReference type="Gene3D" id="3.30.70.100">
    <property type="match status" value="1"/>
</dbReference>
<keyword evidence="3" id="KW-1185">Reference proteome</keyword>
<reference evidence="2 3" key="1">
    <citation type="journal article" date="2019" name="Genome Biol. Evol.">
        <title>Day and night: Metabolic profiles and evolutionary relationships of six axenic non-marine cyanobacteria.</title>
        <authorList>
            <person name="Will S.E."/>
            <person name="Henke P."/>
            <person name="Boedeker C."/>
            <person name="Huang S."/>
            <person name="Brinkmann H."/>
            <person name="Rohde M."/>
            <person name="Jarek M."/>
            <person name="Friedl T."/>
            <person name="Seufert S."/>
            <person name="Schumacher M."/>
            <person name="Overmann J."/>
            <person name="Neumann-Schaal M."/>
            <person name="Petersen J."/>
        </authorList>
    </citation>
    <scope>NUCLEOTIDE SEQUENCE [LARGE SCALE GENOMIC DNA]</scope>
    <source>
        <strain evidence="2 3">PCC 6912</strain>
    </source>
</reference>
<evidence type="ECO:0000313" key="2">
    <source>
        <dbReference type="EMBL" id="RUR84118.1"/>
    </source>
</evidence>
<organism evidence="2 3">
    <name type="scientific">Chlorogloeopsis fritschii PCC 6912</name>
    <dbReference type="NCBI Taxonomy" id="211165"/>
    <lineage>
        <taxon>Bacteria</taxon>
        <taxon>Bacillati</taxon>
        <taxon>Cyanobacteriota</taxon>
        <taxon>Cyanophyceae</taxon>
        <taxon>Nostocales</taxon>
        <taxon>Chlorogloeopsidaceae</taxon>
        <taxon>Chlorogloeopsis</taxon>
    </lineage>
</organism>
<dbReference type="InterPro" id="IPR022512">
    <property type="entry name" value="CHP03792"/>
</dbReference>
<name>A0A433NM13_CHLFR</name>
<evidence type="ECO:0000313" key="3">
    <source>
        <dbReference type="Proteomes" id="UP000268857"/>
    </source>
</evidence>
<dbReference type="OrthoDB" id="531457at2"/>
<comment type="caution">
    <text evidence="2">The sequence shown here is derived from an EMBL/GenBank/DDBJ whole genome shotgun (WGS) entry which is preliminary data.</text>
</comment>
<dbReference type="Pfam" id="PF03992">
    <property type="entry name" value="ABM"/>
    <property type="match status" value="1"/>
</dbReference>
<evidence type="ECO:0000259" key="1">
    <source>
        <dbReference type="PROSITE" id="PS51725"/>
    </source>
</evidence>
<dbReference type="RefSeq" id="WP_016873529.1">
    <property type="nucleotide sequence ID" value="NZ_AJLN01000045.1"/>
</dbReference>
<dbReference type="AlphaFoldDB" id="A0A433NM13"/>
<gene>
    <name evidence="2" type="ORF">PCC6912_17120</name>
</gene>
<dbReference type="NCBIfam" id="TIGR03792">
    <property type="entry name" value="TIGR03792 family protein"/>
    <property type="match status" value="1"/>
</dbReference>
<dbReference type="PROSITE" id="PS51725">
    <property type="entry name" value="ABM"/>
    <property type="match status" value="1"/>
</dbReference>
<dbReference type="Proteomes" id="UP000268857">
    <property type="component" value="Unassembled WGS sequence"/>
</dbReference>
<proteinExistence type="predicted"/>